<accession>A0A3N2Q117</accession>
<dbReference type="AlphaFoldDB" id="A0A3N2Q117"/>
<reference evidence="2 3" key="1">
    <citation type="journal article" date="2018" name="Mol. Ecol.">
        <title>The obligate alkalophilic soda-lake fungus Sodiomyces alkalinus has shifted to a protein diet.</title>
        <authorList>
            <person name="Grum-Grzhimaylo A.A."/>
            <person name="Falkoski D.L."/>
            <person name="van den Heuvel J."/>
            <person name="Valero-Jimenez C.A."/>
            <person name="Min B."/>
            <person name="Choi I.G."/>
            <person name="Lipzen A."/>
            <person name="Daum C.G."/>
            <person name="Aanen D.K."/>
            <person name="Tsang A."/>
            <person name="Henrissat B."/>
            <person name="Bilanenko E.N."/>
            <person name="de Vries R.P."/>
            <person name="van Kan J.A.L."/>
            <person name="Grigoriev I.V."/>
            <person name="Debets A.J.M."/>
        </authorList>
    </citation>
    <scope>NUCLEOTIDE SEQUENCE [LARGE SCALE GENOMIC DNA]</scope>
    <source>
        <strain evidence="2 3">F11</strain>
    </source>
</reference>
<feature type="region of interest" description="Disordered" evidence="1">
    <location>
        <begin position="134"/>
        <end position="161"/>
    </location>
</feature>
<dbReference type="RefSeq" id="XP_028468194.1">
    <property type="nucleotide sequence ID" value="XM_028613901.1"/>
</dbReference>
<gene>
    <name evidence="2" type="ORF">SODALDRAFT_356371</name>
</gene>
<organism evidence="2 3">
    <name type="scientific">Sodiomyces alkalinus (strain CBS 110278 / VKM F-3762 / F11)</name>
    <name type="common">Alkaliphilic filamentous fungus</name>
    <dbReference type="NCBI Taxonomy" id="1314773"/>
    <lineage>
        <taxon>Eukaryota</taxon>
        <taxon>Fungi</taxon>
        <taxon>Dikarya</taxon>
        <taxon>Ascomycota</taxon>
        <taxon>Pezizomycotina</taxon>
        <taxon>Sordariomycetes</taxon>
        <taxon>Hypocreomycetidae</taxon>
        <taxon>Glomerellales</taxon>
        <taxon>Plectosphaerellaceae</taxon>
        <taxon>Sodiomyces</taxon>
    </lineage>
</organism>
<name>A0A3N2Q117_SODAK</name>
<evidence type="ECO:0000256" key="1">
    <source>
        <dbReference type="SAM" id="MobiDB-lite"/>
    </source>
</evidence>
<sequence length="161" mass="18072">MYGVPPDRKAIALLLSTPLPHPILDAYLLVFVHFGDSKQQQQKSHRVPDTPFVPRDLKVRSRSLTNREAIPGLGVFLAPPDLFDDDDDHPCDPAAGRCCPASFLDFVLSSPREGHHDDEPIPTGTRRFHFDLIESQSRRRHPHRSGSVISDARLPHHSLPL</sequence>
<dbReference type="Proteomes" id="UP000272025">
    <property type="component" value="Unassembled WGS sequence"/>
</dbReference>
<proteinExistence type="predicted"/>
<protein>
    <submittedName>
        <fullName evidence="2">Uncharacterized protein</fullName>
    </submittedName>
</protein>
<dbReference type="GeneID" id="39582379"/>
<dbReference type="EMBL" id="ML119052">
    <property type="protein sequence ID" value="ROT40388.1"/>
    <property type="molecule type" value="Genomic_DNA"/>
</dbReference>
<evidence type="ECO:0000313" key="3">
    <source>
        <dbReference type="Proteomes" id="UP000272025"/>
    </source>
</evidence>
<keyword evidence="3" id="KW-1185">Reference proteome</keyword>
<evidence type="ECO:0000313" key="2">
    <source>
        <dbReference type="EMBL" id="ROT40388.1"/>
    </source>
</evidence>